<dbReference type="AlphaFoldDB" id="A0ABC8ANY4"/>
<dbReference type="KEGG" id="nsr:NS506_01807"/>
<dbReference type="InterPro" id="IPR007278">
    <property type="entry name" value="DUF397"/>
</dbReference>
<protein>
    <recommendedName>
        <fullName evidence="1">DUF397 domain-containing protein</fullName>
    </recommendedName>
</protein>
<sequence>MVVEVALLPDSLVGVHDSKSPTGPAHVFAPHAWDVFTEAVRSGKFDRA</sequence>
<dbReference type="Pfam" id="PF04149">
    <property type="entry name" value="DUF397"/>
    <property type="match status" value="1"/>
</dbReference>
<dbReference type="Proteomes" id="UP000180166">
    <property type="component" value="Chromosome"/>
</dbReference>
<dbReference type="EMBL" id="CP017839">
    <property type="protein sequence ID" value="APA95875.1"/>
    <property type="molecule type" value="Genomic_DNA"/>
</dbReference>
<gene>
    <name evidence="2" type="ORF">NS506_01807</name>
</gene>
<feature type="domain" description="DUF397" evidence="1">
    <location>
        <begin position="3"/>
        <end position="41"/>
    </location>
</feature>
<organism evidence="2 3">
    <name type="scientific">Nocardia seriolae</name>
    <dbReference type="NCBI Taxonomy" id="37332"/>
    <lineage>
        <taxon>Bacteria</taxon>
        <taxon>Bacillati</taxon>
        <taxon>Actinomycetota</taxon>
        <taxon>Actinomycetes</taxon>
        <taxon>Mycobacteriales</taxon>
        <taxon>Nocardiaceae</taxon>
        <taxon>Nocardia</taxon>
    </lineage>
</organism>
<reference evidence="2 3" key="1">
    <citation type="submission" date="2016-10" db="EMBL/GenBank/DDBJ databases">
        <title>Genome sequence of Nocardia seriolae strain EM150506, isolated from Anguila japonica.</title>
        <authorList>
            <person name="Han H.-J."/>
        </authorList>
    </citation>
    <scope>NUCLEOTIDE SEQUENCE [LARGE SCALE GENOMIC DNA]</scope>
    <source>
        <strain evidence="2 3">EM150506</strain>
    </source>
</reference>
<evidence type="ECO:0000313" key="3">
    <source>
        <dbReference type="Proteomes" id="UP000180166"/>
    </source>
</evidence>
<accession>A0ABC8ANY4</accession>
<evidence type="ECO:0000259" key="1">
    <source>
        <dbReference type="Pfam" id="PF04149"/>
    </source>
</evidence>
<proteinExistence type="predicted"/>
<name>A0ABC8ANY4_9NOCA</name>
<evidence type="ECO:0000313" key="2">
    <source>
        <dbReference type="EMBL" id="APA95875.1"/>
    </source>
</evidence>